<sequence>MPESTARWKGTGREKGISVAGPMAGQLMFAQYGPEQIDQSITRRSSMEELDREGGAVASGSVEQES</sequence>
<dbReference type="EMBL" id="ATLV01013461">
    <property type="status" value="NOT_ANNOTATED_CDS"/>
    <property type="molecule type" value="Genomic_DNA"/>
</dbReference>
<keyword evidence="2" id="KW-0808">Transferase</keyword>
<evidence type="ECO:0000313" key="4">
    <source>
        <dbReference type="Proteomes" id="UP000030765"/>
    </source>
</evidence>
<reference evidence="3" key="2">
    <citation type="submission" date="2020-05" db="UniProtKB">
        <authorList>
            <consortium name="EnsemblMetazoa"/>
        </authorList>
    </citation>
    <scope>IDENTIFICATION</scope>
</reference>
<dbReference type="EMBL" id="KE524859">
    <property type="protein sequence ID" value="KFB38006.1"/>
    <property type="molecule type" value="Genomic_DNA"/>
</dbReference>
<gene>
    <name evidence="2" type="ORF">ZHAS_00005270</name>
</gene>
<organism evidence="2">
    <name type="scientific">Anopheles sinensis</name>
    <name type="common">Mosquito</name>
    <dbReference type="NCBI Taxonomy" id="74873"/>
    <lineage>
        <taxon>Eukaryota</taxon>
        <taxon>Metazoa</taxon>
        <taxon>Ecdysozoa</taxon>
        <taxon>Arthropoda</taxon>
        <taxon>Hexapoda</taxon>
        <taxon>Insecta</taxon>
        <taxon>Pterygota</taxon>
        <taxon>Neoptera</taxon>
        <taxon>Endopterygota</taxon>
        <taxon>Diptera</taxon>
        <taxon>Nematocera</taxon>
        <taxon>Culicoidea</taxon>
        <taxon>Culicidae</taxon>
        <taxon>Anophelinae</taxon>
        <taxon>Anopheles</taxon>
    </lineage>
</organism>
<protein>
    <submittedName>
        <fullName evidence="2 3">Glutathione S-transferase</fullName>
    </submittedName>
</protein>
<accession>A0A084VJ62</accession>
<dbReference type="EnsemblMetazoa" id="ASIC005270-RA">
    <property type="protein sequence ID" value="ASIC005270-PA"/>
    <property type="gene ID" value="ASIC005270"/>
</dbReference>
<dbReference type="GO" id="GO:0016740">
    <property type="term" value="F:transferase activity"/>
    <property type="evidence" value="ECO:0007669"/>
    <property type="project" value="UniProtKB-KW"/>
</dbReference>
<reference evidence="2 4" key="1">
    <citation type="journal article" date="2014" name="BMC Genomics">
        <title>Genome sequence of Anopheles sinensis provides insight into genetics basis of mosquito competence for malaria parasites.</title>
        <authorList>
            <person name="Zhou D."/>
            <person name="Zhang D."/>
            <person name="Ding G."/>
            <person name="Shi L."/>
            <person name="Hou Q."/>
            <person name="Ye Y."/>
            <person name="Xu Y."/>
            <person name="Zhou H."/>
            <person name="Xiong C."/>
            <person name="Li S."/>
            <person name="Yu J."/>
            <person name="Hong S."/>
            <person name="Yu X."/>
            <person name="Zou P."/>
            <person name="Chen C."/>
            <person name="Chang X."/>
            <person name="Wang W."/>
            <person name="Lv Y."/>
            <person name="Sun Y."/>
            <person name="Ma L."/>
            <person name="Shen B."/>
            <person name="Zhu C."/>
        </authorList>
    </citation>
    <scope>NUCLEOTIDE SEQUENCE [LARGE SCALE GENOMIC DNA]</scope>
</reference>
<dbReference type="Proteomes" id="UP000030765">
    <property type="component" value="Unassembled WGS sequence"/>
</dbReference>
<proteinExistence type="predicted"/>
<evidence type="ECO:0000313" key="2">
    <source>
        <dbReference type="EMBL" id="KFB38006.1"/>
    </source>
</evidence>
<dbReference type="AlphaFoldDB" id="A0A084VJ62"/>
<evidence type="ECO:0000256" key="1">
    <source>
        <dbReference type="SAM" id="MobiDB-lite"/>
    </source>
</evidence>
<dbReference type="VEuPathDB" id="VectorBase:ASIC005270"/>
<feature type="region of interest" description="Disordered" evidence="1">
    <location>
        <begin position="38"/>
        <end position="66"/>
    </location>
</feature>
<feature type="compositionally biased region" description="Basic and acidic residues" evidence="1">
    <location>
        <begin position="45"/>
        <end position="54"/>
    </location>
</feature>
<keyword evidence="4" id="KW-1185">Reference proteome</keyword>
<evidence type="ECO:0000313" key="3">
    <source>
        <dbReference type="EnsemblMetazoa" id="ASIC005270-PA"/>
    </source>
</evidence>
<name>A0A084VJ62_ANOSI</name>